<reference evidence="3" key="3">
    <citation type="submission" date="2025-09" db="UniProtKB">
        <authorList>
            <consortium name="Ensembl"/>
        </authorList>
    </citation>
    <scope>IDENTIFICATION</scope>
    <source>
        <strain evidence="3">Isolate ISIS603380</strain>
    </source>
</reference>
<dbReference type="OMA" id="YCEDQVK"/>
<evidence type="ECO:0008006" key="5">
    <source>
        <dbReference type="Google" id="ProtNLM"/>
    </source>
</evidence>
<feature type="coiled-coil region" evidence="1">
    <location>
        <begin position="886"/>
        <end position="913"/>
    </location>
</feature>
<evidence type="ECO:0000256" key="1">
    <source>
        <dbReference type="SAM" id="Coils"/>
    </source>
</evidence>
<evidence type="ECO:0000256" key="2">
    <source>
        <dbReference type="SAM" id="MobiDB-lite"/>
    </source>
</evidence>
<dbReference type="GO" id="GO:0045505">
    <property type="term" value="F:dynein intermediate chain binding"/>
    <property type="evidence" value="ECO:0007669"/>
    <property type="project" value="InterPro"/>
</dbReference>
<feature type="compositionally biased region" description="Basic and acidic residues" evidence="2">
    <location>
        <begin position="303"/>
        <end position="320"/>
    </location>
</feature>
<protein>
    <recommendedName>
        <fullName evidence="5">Dynein heavy chain domain 1</fullName>
    </recommendedName>
</protein>
<dbReference type="GO" id="GO:0051959">
    <property type="term" value="F:dynein light intermediate chain binding"/>
    <property type="evidence" value="ECO:0007669"/>
    <property type="project" value="InterPro"/>
</dbReference>
<dbReference type="PANTHER" id="PTHR45703">
    <property type="entry name" value="DYNEIN HEAVY CHAIN"/>
    <property type="match status" value="1"/>
</dbReference>
<dbReference type="HOGENOM" id="CLU_011493_0_0_1"/>
<dbReference type="InterPro" id="IPR026983">
    <property type="entry name" value="DHC"/>
</dbReference>
<dbReference type="PANTHER" id="PTHR45703:SF36">
    <property type="entry name" value="DYNEIN HEAVY CHAIN, CYTOPLASMIC"/>
    <property type="match status" value="1"/>
</dbReference>
<evidence type="ECO:0000313" key="4">
    <source>
        <dbReference type="Proteomes" id="UP000007646"/>
    </source>
</evidence>
<dbReference type="GO" id="GO:0030286">
    <property type="term" value="C:dynein complex"/>
    <property type="evidence" value="ECO:0007669"/>
    <property type="project" value="InterPro"/>
</dbReference>
<dbReference type="Proteomes" id="UP000007646">
    <property type="component" value="Unassembled WGS sequence"/>
</dbReference>
<dbReference type="AlphaFoldDB" id="G3TF16"/>
<proteinExistence type="predicted"/>
<name>G3TF16_LOXAF</name>
<dbReference type="InParanoid" id="G3TF16"/>
<keyword evidence="4" id="KW-1185">Reference proteome</keyword>
<dbReference type="Ensembl" id="ENSLAFT00000015382.2">
    <property type="protein sequence ID" value="ENSLAFP00000012890.2"/>
    <property type="gene ID" value="ENSLAFG00000015385.2"/>
</dbReference>
<reference evidence="3" key="2">
    <citation type="submission" date="2025-08" db="UniProtKB">
        <authorList>
            <consortium name="Ensembl"/>
        </authorList>
    </citation>
    <scope>IDENTIFICATION</scope>
    <source>
        <strain evidence="3">Isolate ISIS603380</strain>
    </source>
</reference>
<keyword evidence="1" id="KW-0175">Coiled coil</keyword>
<sequence>YLGPTSVSMHFSSRFSPMIPRQRIWLSAFPLPPVPDPPGERDRPRTWNWQSEPEQWARSLRQQLNAQLLLVPEEKKVGPSPDEASSDALESWNSVLVLENEEQPWASERKQKQLLKSMIEAEKPTVLQLLLAELRTLFSAVLQDRSPAAWHYLHAVLGLLPPYRSLLCGHLDLLPFLEQLYRWAPWVQSQLQLDLLDAIDQAFPPDTSLLASASHTDCHLQKQRFQHGLPYPACPLVQARWDGQQVEKELATWLRPLTLPELQHCLGIVGAEVALEETQWLDSLSLLPLALATDIPVQYESSGADKAEKELAGRETRSQADQEVPGEEPFQKRSTDFLLETSLPGSHVMNILQMEKYLKKIHFLYLNVAPSRYFRPYNLMVVPPNKVNPEHYIFSPFGILHIHPVEGSDTMTLGTWHRHSVLWQQLQFIPFFKNCLVRKALTRWKKSMKLQGLHQRRILLGSHLLLAVPHFGAGLLHISRLLQELRSVSWLPREPDQSYELLELQRALAKENHKALRLLRRCLHLCTVILQMGLQERVQRCKKIGRNQGSVYLRRIQCQELEQRLKQTEAWLLQLGHLARLVDYMICQSLVSIVEEEITSFVANILQAPRQKPFLTAQLVFDNCGQLSHAPSIEKMIQILTGGLQSVKASALQVMQSADLQISWDSLYSQEDEEDNLNTKFLTSKFQGQPSDAVRIFCGRDIGLVWPWKSFPNTGTLEVRGYRLRGQYLPSNYRQLQEDLDNNSRIQQAVTIQQTLMEGMLCEVQEFCREYHWITDIYEFLQAWGSQQLEAMRGCPIKNYITLVSHLNGWQARVSNMPIELLTKGKLLLLSCREVQAEMESKLDNIRKDILAQVQDECWRRSQQLMAELTDFMQIFQTINSDIDAIARCSQKLNEANEQYIELEDRMEYIRSLHELIRNHFSLFSAENEALDISLLDTWEAFQFEKSQASEFLLSKRHAIVPKLQQMMAAALAELDGLLEKALSGPFMDPAQEQRSTERQLISLERQFQNTASHLSELHHAYATFTGTEH</sequence>
<feature type="region of interest" description="Disordered" evidence="2">
    <location>
        <begin position="303"/>
        <end position="331"/>
    </location>
</feature>
<dbReference type="GO" id="GO:0007018">
    <property type="term" value="P:microtubule-based movement"/>
    <property type="evidence" value="ECO:0007669"/>
    <property type="project" value="InterPro"/>
</dbReference>
<reference evidence="3 4" key="1">
    <citation type="submission" date="2009-06" db="EMBL/GenBank/DDBJ databases">
        <title>The Genome Sequence of Loxodonta africana (African elephant).</title>
        <authorList>
            <person name="Di Palma F."/>
            <person name="Heiman D."/>
            <person name="Young S."/>
            <person name="Johnson J."/>
            <person name="Lander E.S."/>
            <person name="Lindblad-Toh K."/>
        </authorList>
    </citation>
    <scope>NUCLEOTIDE SEQUENCE [LARGE SCALE GENOMIC DNA]</scope>
    <source>
        <strain evidence="3 4">Isolate ISIS603380</strain>
    </source>
</reference>
<dbReference type="GeneTree" id="ENSGT00940000155523"/>
<dbReference type="eggNOG" id="KOG3595">
    <property type="taxonomic scope" value="Eukaryota"/>
</dbReference>
<organism evidence="3 4">
    <name type="scientific">Loxodonta africana</name>
    <name type="common">African elephant</name>
    <dbReference type="NCBI Taxonomy" id="9785"/>
    <lineage>
        <taxon>Eukaryota</taxon>
        <taxon>Metazoa</taxon>
        <taxon>Chordata</taxon>
        <taxon>Craniata</taxon>
        <taxon>Vertebrata</taxon>
        <taxon>Euteleostomi</taxon>
        <taxon>Mammalia</taxon>
        <taxon>Eutheria</taxon>
        <taxon>Afrotheria</taxon>
        <taxon>Proboscidea</taxon>
        <taxon>Elephantidae</taxon>
        <taxon>Loxodonta</taxon>
    </lineage>
</organism>
<accession>G3TF16</accession>
<evidence type="ECO:0000313" key="3">
    <source>
        <dbReference type="Ensembl" id="ENSLAFP00000012890.2"/>
    </source>
</evidence>
<dbReference type="STRING" id="9785.ENSLAFP00000012890"/>